<gene>
    <name evidence="2" type="ORF">FHR32_002128</name>
</gene>
<evidence type="ECO:0000256" key="1">
    <source>
        <dbReference type="SAM" id="MobiDB-lite"/>
    </source>
</evidence>
<evidence type="ECO:0000313" key="3">
    <source>
        <dbReference type="Proteomes" id="UP000534286"/>
    </source>
</evidence>
<name>A0A7W7RUK0_9ACTN</name>
<feature type="region of interest" description="Disordered" evidence="1">
    <location>
        <begin position="99"/>
        <end position="126"/>
    </location>
</feature>
<evidence type="ECO:0000313" key="2">
    <source>
        <dbReference type="EMBL" id="MBB4937823.1"/>
    </source>
</evidence>
<comment type="caution">
    <text evidence="2">The sequence shown here is derived from an EMBL/GenBank/DDBJ whole genome shotgun (WGS) entry which is preliminary data.</text>
</comment>
<dbReference type="Gene3D" id="3.40.50.1820">
    <property type="entry name" value="alpha/beta hydrolase"/>
    <property type="match status" value="1"/>
</dbReference>
<dbReference type="EMBL" id="JACHJU010000001">
    <property type="protein sequence ID" value="MBB4937823.1"/>
    <property type="molecule type" value="Genomic_DNA"/>
</dbReference>
<sequence length="165" mass="17763">METAETNTLKAPGATLYYEVRGSGPVLLPICGGIYDAAGYGGLELAARHPWQVRTLVAHEPPVLDLLPDRDHWHAVIRDVEEAFLKEGAGQAMQVFAAGSGMDGGEQEDGGEQAPQGQGEPDPEMTAMTARMGKNMEFFIGYEVPPFTRHTPDIAARLHEVMSGS</sequence>
<dbReference type="RefSeq" id="WP_184754133.1">
    <property type="nucleotide sequence ID" value="NZ_BAABEK010000039.1"/>
</dbReference>
<accession>A0A7W7RUK0</accession>
<dbReference type="InterPro" id="IPR029058">
    <property type="entry name" value="AB_hydrolase_fold"/>
</dbReference>
<dbReference type="Proteomes" id="UP000534286">
    <property type="component" value="Unassembled WGS sequence"/>
</dbReference>
<dbReference type="AlphaFoldDB" id="A0A7W7RUK0"/>
<proteinExistence type="predicted"/>
<organism evidence="2 3">
    <name type="scientific">Streptosporangium album</name>
    <dbReference type="NCBI Taxonomy" id="47479"/>
    <lineage>
        <taxon>Bacteria</taxon>
        <taxon>Bacillati</taxon>
        <taxon>Actinomycetota</taxon>
        <taxon>Actinomycetes</taxon>
        <taxon>Streptosporangiales</taxon>
        <taxon>Streptosporangiaceae</taxon>
        <taxon>Streptosporangium</taxon>
    </lineage>
</organism>
<protein>
    <submittedName>
        <fullName evidence="2">Uncharacterized protein</fullName>
    </submittedName>
</protein>
<reference evidence="2 3" key="1">
    <citation type="submission" date="2020-08" db="EMBL/GenBank/DDBJ databases">
        <title>Sequencing the genomes of 1000 actinobacteria strains.</title>
        <authorList>
            <person name="Klenk H.-P."/>
        </authorList>
    </citation>
    <scope>NUCLEOTIDE SEQUENCE [LARGE SCALE GENOMIC DNA]</scope>
    <source>
        <strain evidence="2 3">DSM 43023</strain>
    </source>
</reference>
<keyword evidence="3" id="KW-1185">Reference proteome</keyword>